<evidence type="ECO:0000259" key="4">
    <source>
        <dbReference type="PROSITE" id="PS50995"/>
    </source>
</evidence>
<comment type="caution">
    <text evidence="5">The sequence shown here is derived from an EMBL/GenBank/DDBJ whole genome shotgun (WGS) entry which is preliminary data.</text>
</comment>
<dbReference type="PANTHER" id="PTHR42756:SF1">
    <property type="entry name" value="TRANSCRIPTIONAL REPRESSOR OF EMRAB OPERON"/>
    <property type="match status" value="1"/>
</dbReference>
<dbReference type="GO" id="GO:0003700">
    <property type="term" value="F:DNA-binding transcription factor activity"/>
    <property type="evidence" value="ECO:0007669"/>
    <property type="project" value="InterPro"/>
</dbReference>
<dbReference type="PROSITE" id="PS50995">
    <property type="entry name" value="HTH_MARR_2"/>
    <property type="match status" value="1"/>
</dbReference>
<feature type="domain" description="HTH marR-type" evidence="4">
    <location>
        <begin position="1"/>
        <end position="143"/>
    </location>
</feature>
<dbReference type="RefSeq" id="WP_165265779.1">
    <property type="nucleotide sequence ID" value="NZ_JAALLS010000002.1"/>
</dbReference>
<keyword evidence="6" id="KW-1185">Reference proteome</keyword>
<name>A0A6M1SZW4_9BACT</name>
<dbReference type="EMBL" id="JAALLS010000002">
    <property type="protein sequence ID" value="NGP87227.1"/>
    <property type="molecule type" value="Genomic_DNA"/>
</dbReference>
<dbReference type="SMART" id="SM00347">
    <property type="entry name" value="HTH_MARR"/>
    <property type="match status" value="1"/>
</dbReference>
<keyword evidence="1" id="KW-0805">Transcription regulation</keyword>
<dbReference type="GO" id="GO:0003677">
    <property type="term" value="F:DNA binding"/>
    <property type="evidence" value="ECO:0007669"/>
    <property type="project" value="UniProtKB-KW"/>
</dbReference>
<reference evidence="5 6" key="1">
    <citation type="submission" date="2020-02" db="EMBL/GenBank/DDBJ databases">
        <title>Aliifodinibius halophilus 2W32, complete genome.</title>
        <authorList>
            <person name="Li Y."/>
            <person name="Wu S."/>
        </authorList>
    </citation>
    <scope>NUCLEOTIDE SEQUENCE [LARGE SCALE GENOMIC DNA]</scope>
    <source>
        <strain evidence="5 6">2W32</strain>
    </source>
</reference>
<dbReference type="InterPro" id="IPR036390">
    <property type="entry name" value="WH_DNA-bd_sf"/>
</dbReference>
<dbReference type="InterPro" id="IPR036388">
    <property type="entry name" value="WH-like_DNA-bd_sf"/>
</dbReference>
<dbReference type="Gene3D" id="1.10.10.10">
    <property type="entry name" value="Winged helix-like DNA-binding domain superfamily/Winged helix DNA-binding domain"/>
    <property type="match status" value="1"/>
</dbReference>
<dbReference type="InterPro" id="IPR000835">
    <property type="entry name" value="HTH_MarR-typ"/>
</dbReference>
<evidence type="ECO:0000313" key="5">
    <source>
        <dbReference type="EMBL" id="NGP87227.1"/>
    </source>
</evidence>
<evidence type="ECO:0000256" key="1">
    <source>
        <dbReference type="ARBA" id="ARBA00023015"/>
    </source>
</evidence>
<evidence type="ECO:0000256" key="3">
    <source>
        <dbReference type="ARBA" id="ARBA00023163"/>
    </source>
</evidence>
<dbReference type="PRINTS" id="PR00598">
    <property type="entry name" value="HTHMARR"/>
</dbReference>
<protein>
    <submittedName>
        <fullName evidence="5">MarR family transcriptional regulator</fullName>
    </submittedName>
</protein>
<dbReference type="PANTHER" id="PTHR42756">
    <property type="entry name" value="TRANSCRIPTIONAL REGULATOR, MARR"/>
    <property type="match status" value="1"/>
</dbReference>
<evidence type="ECO:0000256" key="2">
    <source>
        <dbReference type="ARBA" id="ARBA00023125"/>
    </source>
</evidence>
<gene>
    <name evidence="5" type="ORF">G3569_02580</name>
</gene>
<keyword evidence="2" id="KW-0238">DNA-binding</keyword>
<organism evidence="5 6">
    <name type="scientific">Fodinibius halophilus</name>
    <dbReference type="NCBI Taxonomy" id="1736908"/>
    <lineage>
        <taxon>Bacteria</taxon>
        <taxon>Pseudomonadati</taxon>
        <taxon>Balneolota</taxon>
        <taxon>Balneolia</taxon>
        <taxon>Balneolales</taxon>
        <taxon>Balneolaceae</taxon>
        <taxon>Fodinibius</taxon>
    </lineage>
</organism>
<dbReference type="AlphaFoldDB" id="A0A6M1SZW4"/>
<sequence>MKLKQELCCRTLGCKMGFAVKGMIRLLKKRFAEEDIKLTIDQYFTLNIIESDEGLILQELAEIVDRDKSAVLRQIDKLESNHFLARAKDPDDKRRKILLVTKPGIDVLERARKIDKDVNEELLDHIPQEEIEYLDQFFSELYENALSKAGC</sequence>
<dbReference type="Pfam" id="PF01047">
    <property type="entry name" value="MarR"/>
    <property type="match status" value="1"/>
</dbReference>
<keyword evidence="3" id="KW-0804">Transcription</keyword>
<accession>A0A6M1SZW4</accession>
<dbReference type="SUPFAM" id="SSF46785">
    <property type="entry name" value="Winged helix' DNA-binding domain"/>
    <property type="match status" value="1"/>
</dbReference>
<dbReference type="Proteomes" id="UP000479132">
    <property type="component" value="Unassembled WGS sequence"/>
</dbReference>
<proteinExistence type="predicted"/>
<evidence type="ECO:0000313" key="6">
    <source>
        <dbReference type="Proteomes" id="UP000479132"/>
    </source>
</evidence>